<dbReference type="Proteomes" id="UP000001880">
    <property type="component" value="Chromosome"/>
</dbReference>
<evidence type="ECO:0000313" key="3">
    <source>
        <dbReference type="Proteomes" id="UP000001880"/>
    </source>
</evidence>
<organism evidence="2 3">
    <name type="scientific">Haliangium ochraceum (strain DSM 14365 / JCM 11303 / SMP-2)</name>
    <dbReference type="NCBI Taxonomy" id="502025"/>
    <lineage>
        <taxon>Bacteria</taxon>
        <taxon>Pseudomonadati</taxon>
        <taxon>Myxococcota</taxon>
        <taxon>Polyangia</taxon>
        <taxon>Haliangiales</taxon>
        <taxon>Kofleriaceae</taxon>
        <taxon>Haliangium</taxon>
    </lineage>
</organism>
<protein>
    <submittedName>
        <fullName evidence="2">Uncharacterized protein</fullName>
    </submittedName>
</protein>
<dbReference type="STRING" id="502025.Hoch_3366"/>
<sequence>MSDERSQQSVPPASASEVKGERDRAADRSAAGDSLATAPASSVERADEPPVVARLVVEIRSDGSRTIARGAMEDVLHGERVSLEARGDSPLSLAMALARSMLSVPALARGRVSKLRRALGRGGSRKGD</sequence>
<dbReference type="KEGG" id="hoh:Hoch_3366"/>
<accession>D0LV27</accession>
<keyword evidence="3" id="KW-1185">Reference proteome</keyword>
<dbReference type="AlphaFoldDB" id="D0LV27"/>
<dbReference type="OrthoDB" id="10012814at2"/>
<evidence type="ECO:0000256" key="1">
    <source>
        <dbReference type="SAM" id="MobiDB-lite"/>
    </source>
</evidence>
<dbReference type="HOGENOM" id="CLU_1956544_0_0_7"/>
<name>D0LV27_HALO1</name>
<dbReference type="RefSeq" id="WP_012828468.1">
    <property type="nucleotide sequence ID" value="NC_013440.1"/>
</dbReference>
<feature type="region of interest" description="Disordered" evidence="1">
    <location>
        <begin position="1"/>
        <end position="49"/>
    </location>
</feature>
<gene>
    <name evidence="2" type="ordered locus">Hoch_3366</name>
</gene>
<proteinExistence type="predicted"/>
<feature type="compositionally biased region" description="Basic and acidic residues" evidence="1">
    <location>
        <begin position="18"/>
        <end position="27"/>
    </location>
</feature>
<dbReference type="EMBL" id="CP001804">
    <property type="protein sequence ID" value="ACY15868.1"/>
    <property type="molecule type" value="Genomic_DNA"/>
</dbReference>
<reference evidence="2 3" key="1">
    <citation type="journal article" date="2010" name="Stand. Genomic Sci.">
        <title>Complete genome sequence of Haliangium ochraceum type strain (SMP-2).</title>
        <authorList>
            <consortium name="US DOE Joint Genome Institute (JGI-PGF)"/>
            <person name="Ivanova N."/>
            <person name="Daum C."/>
            <person name="Lang E."/>
            <person name="Abt B."/>
            <person name="Kopitz M."/>
            <person name="Saunders E."/>
            <person name="Lapidus A."/>
            <person name="Lucas S."/>
            <person name="Glavina Del Rio T."/>
            <person name="Nolan M."/>
            <person name="Tice H."/>
            <person name="Copeland A."/>
            <person name="Cheng J.F."/>
            <person name="Chen F."/>
            <person name="Bruce D."/>
            <person name="Goodwin L."/>
            <person name="Pitluck S."/>
            <person name="Mavromatis K."/>
            <person name="Pati A."/>
            <person name="Mikhailova N."/>
            <person name="Chen A."/>
            <person name="Palaniappan K."/>
            <person name="Land M."/>
            <person name="Hauser L."/>
            <person name="Chang Y.J."/>
            <person name="Jeffries C.D."/>
            <person name="Detter J.C."/>
            <person name="Brettin T."/>
            <person name="Rohde M."/>
            <person name="Goker M."/>
            <person name="Bristow J."/>
            <person name="Markowitz V."/>
            <person name="Eisen J.A."/>
            <person name="Hugenholtz P."/>
            <person name="Kyrpides N.C."/>
            <person name="Klenk H.P."/>
        </authorList>
    </citation>
    <scope>NUCLEOTIDE SEQUENCE [LARGE SCALE GENOMIC DNA]</scope>
    <source>
        <strain evidence="3">DSM 14365 / CIP 107738 / JCM 11303 / AJ 13395 / SMP-2</strain>
    </source>
</reference>
<evidence type="ECO:0000313" key="2">
    <source>
        <dbReference type="EMBL" id="ACY15868.1"/>
    </source>
</evidence>